<keyword evidence="2" id="KW-1185">Reference proteome</keyword>
<gene>
    <name evidence="1" type="ORF">CR513_21117</name>
</gene>
<name>A0A371H0F5_MUCPR</name>
<organism evidence="1 2">
    <name type="scientific">Mucuna pruriens</name>
    <name type="common">Velvet bean</name>
    <name type="synonym">Dolichos pruriens</name>
    <dbReference type="NCBI Taxonomy" id="157652"/>
    <lineage>
        <taxon>Eukaryota</taxon>
        <taxon>Viridiplantae</taxon>
        <taxon>Streptophyta</taxon>
        <taxon>Embryophyta</taxon>
        <taxon>Tracheophyta</taxon>
        <taxon>Spermatophyta</taxon>
        <taxon>Magnoliopsida</taxon>
        <taxon>eudicotyledons</taxon>
        <taxon>Gunneridae</taxon>
        <taxon>Pentapetalae</taxon>
        <taxon>rosids</taxon>
        <taxon>fabids</taxon>
        <taxon>Fabales</taxon>
        <taxon>Fabaceae</taxon>
        <taxon>Papilionoideae</taxon>
        <taxon>50 kb inversion clade</taxon>
        <taxon>NPAAA clade</taxon>
        <taxon>indigoferoid/millettioid clade</taxon>
        <taxon>Phaseoleae</taxon>
        <taxon>Mucuna</taxon>
    </lineage>
</organism>
<evidence type="ECO:0000313" key="2">
    <source>
        <dbReference type="Proteomes" id="UP000257109"/>
    </source>
</evidence>
<proteinExistence type="predicted"/>
<dbReference type="EMBL" id="QJKJ01003932">
    <property type="protein sequence ID" value="RDX96251.1"/>
    <property type="molecule type" value="Genomic_DNA"/>
</dbReference>
<dbReference type="AlphaFoldDB" id="A0A371H0F5"/>
<evidence type="ECO:0000313" key="1">
    <source>
        <dbReference type="EMBL" id="RDX96251.1"/>
    </source>
</evidence>
<reference evidence="1" key="1">
    <citation type="submission" date="2018-05" db="EMBL/GenBank/DDBJ databases">
        <title>Draft genome of Mucuna pruriens seed.</title>
        <authorList>
            <person name="Nnadi N.E."/>
            <person name="Vos R."/>
            <person name="Hasami M.H."/>
            <person name="Devisetty U.K."/>
            <person name="Aguiy J.C."/>
        </authorList>
    </citation>
    <scope>NUCLEOTIDE SEQUENCE [LARGE SCALE GENOMIC DNA]</scope>
    <source>
        <strain evidence="1">JCA_2017</strain>
    </source>
</reference>
<protein>
    <submittedName>
        <fullName evidence="1">Uncharacterized protein</fullName>
    </submittedName>
</protein>
<accession>A0A371H0F5</accession>
<feature type="non-terminal residue" evidence="1">
    <location>
        <position position="170"/>
    </location>
</feature>
<comment type="caution">
    <text evidence="1">The sequence shown here is derived from an EMBL/GenBank/DDBJ whole genome shotgun (WGS) entry which is preliminary data.</text>
</comment>
<dbReference type="Proteomes" id="UP000257109">
    <property type="component" value="Unassembled WGS sequence"/>
</dbReference>
<sequence>MYSLRQGDLVVTAYFTKLGILWDKLCNFCPFPESNCCNLSKTMQNYQRQLQVGILPKPTILATASKPVNNVVAAQSTDDSINSNYYSREITHFVSSPSSIKPTATAHTNLISTHNVTTRTSSSNSLAPWIIDSGATDHIFSSLQILTSYQSIKFKPILVGLPNDNMLLPH</sequence>